<sequence>MKKLIVGLAVGLSLFAGSASAYMKCGSIGVVTASNGAKNLTALGKTWSATEVITLENGLKAVIYDNRKDGSILRVVPTEDGKTVAIIYYRDAESNLNGNPVLSGMCR</sequence>
<keyword evidence="2" id="KW-1185">Reference proteome</keyword>
<accession>A0ABZ0S0U3</accession>
<proteinExistence type="predicted"/>
<reference evidence="1 2" key="1">
    <citation type="submission" date="2023-11" db="EMBL/GenBank/DDBJ databases">
        <authorList>
            <person name="Li Z."/>
        </authorList>
    </citation>
    <scope>NUCLEOTIDE SEQUENCE [LARGE SCALE GENOMIC DNA]</scope>
</reference>
<evidence type="ECO:0000313" key="1">
    <source>
        <dbReference type="EMBL" id="WPK41862.1"/>
    </source>
</evidence>
<evidence type="ECO:0000313" key="2">
    <source>
        <dbReference type="Proteomes" id="UP001325876"/>
    </source>
</evidence>
<dbReference type="Proteomes" id="UP001325876">
    <property type="component" value="Segment"/>
</dbReference>
<dbReference type="EMBL" id="OR757434">
    <property type="protein sequence ID" value="WPK41862.1"/>
    <property type="molecule type" value="Genomic_DNA"/>
</dbReference>
<organism evidence="1 2">
    <name type="scientific">Escherichia phage vB-EcoP-XT18</name>
    <dbReference type="NCBI Taxonomy" id="3093889"/>
    <lineage>
        <taxon>Viruses</taxon>
        <taxon>Duplodnaviria</taxon>
        <taxon>Heunggongvirae</taxon>
        <taxon>Uroviricota</taxon>
        <taxon>Caudoviricetes</taxon>
        <taxon>Mktvariviridae</taxon>
        <taxon>Gordonclarkvirinae</taxon>
        <taxon>Kuravirus</taxon>
        <taxon>Kuravirus XT18</taxon>
    </lineage>
</organism>
<name>A0ABZ0S0U3_9CAUD</name>
<protein>
    <submittedName>
        <fullName evidence="1">Uncharacterized protein</fullName>
    </submittedName>
</protein>